<comment type="caution">
    <text evidence="3">The sequence shown here is derived from an EMBL/GenBank/DDBJ whole genome shotgun (WGS) entry which is preliminary data.</text>
</comment>
<evidence type="ECO:0000259" key="2">
    <source>
        <dbReference type="Pfam" id="PF13472"/>
    </source>
</evidence>
<gene>
    <name evidence="3" type="ORF">MKZ38_009699</name>
</gene>
<keyword evidence="4" id="KW-1185">Reference proteome</keyword>
<evidence type="ECO:0000256" key="1">
    <source>
        <dbReference type="SAM" id="SignalP"/>
    </source>
</evidence>
<dbReference type="Proteomes" id="UP001201980">
    <property type="component" value="Unassembled WGS sequence"/>
</dbReference>
<proteinExistence type="predicted"/>
<evidence type="ECO:0000313" key="4">
    <source>
        <dbReference type="Proteomes" id="UP001201980"/>
    </source>
</evidence>
<dbReference type="InterPro" id="IPR036514">
    <property type="entry name" value="SGNH_hydro_sf"/>
</dbReference>
<feature type="domain" description="SGNH hydrolase-type esterase" evidence="2">
    <location>
        <begin position="214"/>
        <end position="406"/>
    </location>
</feature>
<dbReference type="PANTHER" id="PTHR43784:SF3">
    <property type="entry name" value="GDSL FAMILY LIPASE"/>
    <property type="match status" value="1"/>
</dbReference>
<sequence>MLNLRAVITTALLFAGQTSSWPAKKGKNWVDIWGTMPQLTELHNLPPEPFTTNEGVLQDATVRSTMYVTLSASTIRLQISNVFGGTDLPVTEVTLAKPANGSAGVRSVQASTITPVTFSGWKDFIVPSGSAVLSDPLDMSVDAGTNLAVSMYLAEGQMGNAITSHPGSRTDSYFASGNLVNEASFPANATSAAHWFFISALEGWADEHASAVVVVGDSISDGRGSTTNGNDRWPDQLLGRMRERWSTRDIAVINEAAGGNRLLLDGLGPNALGRIDRDVIAQSGVKYAIVLEGVNDFGAADPDQETQEEIAQRLISAYDQMIARLHRFGIAVFGGTITPCSGPGQSYGEGYRENTRQTLNEWIRNSGRFDGVVDFDKMVRNPANETMLLGEYDDGDYLHLNPLGYQKMAEAVDLSLFWRFEDGPESEFT</sequence>
<protein>
    <submittedName>
        <fullName evidence="3">GDSL-like Lipase/Acylhydrolase</fullName>
    </submittedName>
</protein>
<organism evidence="3 4">
    <name type="scientific">Zalerion maritima</name>
    <dbReference type="NCBI Taxonomy" id="339359"/>
    <lineage>
        <taxon>Eukaryota</taxon>
        <taxon>Fungi</taxon>
        <taxon>Dikarya</taxon>
        <taxon>Ascomycota</taxon>
        <taxon>Pezizomycotina</taxon>
        <taxon>Sordariomycetes</taxon>
        <taxon>Lulworthiomycetidae</taxon>
        <taxon>Lulworthiales</taxon>
        <taxon>Lulworthiaceae</taxon>
        <taxon>Zalerion</taxon>
    </lineage>
</organism>
<dbReference type="InterPro" id="IPR013830">
    <property type="entry name" value="SGNH_hydro"/>
</dbReference>
<dbReference type="EMBL" id="JAKWBI020000793">
    <property type="protein sequence ID" value="KAJ2892496.1"/>
    <property type="molecule type" value="Genomic_DNA"/>
</dbReference>
<evidence type="ECO:0000313" key="3">
    <source>
        <dbReference type="EMBL" id="KAJ2892496.1"/>
    </source>
</evidence>
<dbReference type="AlphaFoldDB" id="A0AAD5RJV9"/>
<feature type="signal peptide" evidence="1">
    <location>
        <begin position="1"/>
        <end position="20"/>
    </location>
</feature>
<dbReference type="Pfam" id="PF13472">
    <property type="entry name" value="Lipase_GDSL_2"/>
    <property type="match status" value="1"/>
</dbReference>
<dbReference type="PANTHER" id="PTHR43784">
    <property type="entry name" value="GDSL-LIKE LIPASE/ACYLHYDROLASE, PUTATIVE (AFU_ORTHOLOGUE AFUA_2G00820)-RELATED"/>
    <property type="match status" value="1"/>
</dbReference>
<name>A0AAD5RJV9_9PEZI</name>
<keyword evidence="1" id="KW-0732">Signal</keyword>
<dbReference type="CDD" id="cd01830">
    <property type="entry name" value="XynE_like"/>
    <property type="match status" value="1"/>
</dbReference>
<feature type="chain" id="PRO_5042279045" evidence="1">
    <location>
        <begin position="21"/>
        <end position="429"/>
    </location>
</feature>
<reference evidence="3" key="1">
    <citation type="submission" date="2022-07" db="EMBL/GenBank/DDBJ databases">
        <title>Draft genome sequence of Zalerion maritima ATCC 34329, a (micro)plastics degrading marine fungus.</title>
        <authorList>
            <person name="Paco A."/>
            <person name="Goncalves M.F.M."/>
            <person name="Rocha-Santos T.A.P."/>
            <person name="Alves A."/>
        </authorList>
    </citation>
    <scope>NUCLEOTIDE SEQUENCE</scope>
    <source>
        <strain evidence="3">ATCC 34329</strain>
    </source>
</reference>
<accession>A0AAD5RJV9</accession>
<dbReference type="Gene3D" id="3.40.50.1110">
    <property type="entry name" value="SGNH hydrolase"/>
    <property type="match status" value="1"/>
</dbReference>
<dbReference type="SUPFAM" id="SSF52266">
    <property type="entry name" value="SGNH hydrolase"/>
    <property type="match status" value="1"/>
</dbReference>
<dbReference type="InterPro" id="IPR053140">
    <property type="entry name" value="GDSL_Rv0518-like"/>
</dbReference>